<keyword evidence="3" id="KW-1185">Reference proteome</keyword>
<dbReference type="EMBL" id="JBBHLL010000060">
    <property type="protein sequence ID" value="KAK7822142.1"/>
    <property type="molecule type" value="Genomic_DNA"/>
</dbReference>
<dbReference type="AlphaFoldDB" id="A0AAW0J6I9"/>
<gene>
    <name evidence="2" type="ORF">U0070_000706</name>
</gene>
<accession>A0AAW0J6I9</accession>
<feature type="compositionally biased region" description="Basic residues" evidence="1">
    <location>
        <begin position="21"/>
        <end position="36"/>
    </location>
</feature>
<reference evidence="2 3" key="1">
    <citation type="journal article" date="2023" name="bioRxiv">
        <title>Conserved and derived expression patterns and positive selection on dental genes reveal complex evolutionary context of ever-growing rodent molars.</title>
        <authorList>
            <person name="Calamari Z.T."/>
            <person name="Song A."/>
            <person name="Cohen E."/>
            <person name="Akter M."/>
            <person name="Roy R.D."/>
            <person name="Hallikas O."/>
            <person name="Christensen M.M."/>
            <person name="Li P."/>
            <person name="Marangoni P."/>
            <person name="Jernvall J."/>
            <person name="Klein O.D."/>
        </authorList>
    </citation>
    <scope>NUCLEOTIDE SEQUENCE [LARGE SCALE GENOMIC DNA]</scope>
    <source>
        <strain evidence="2">V071</strain>
    </source>
</reference>
<comment type="caution">
    <text evidence="2">The sequence shown here is derived from an EMBL/GenBank/DDBJ whole genome shotgun (WGS) entry which is preliminary data.</text>
</comment>
<dbReference type="Proteomes" id="UP001488838">
    <property type="component" value="Unassembled WGS sequence"/>
</dbReference>
<evidence type="ECO:0000313" key="2">
    <source>
        <dbReference type="EMBL" id="KAK7822142.1"/>
    </source>
</evidence>
<feature type="region of interest" description="Disordered" evidence="1">
    <location>
        <begin position="1"/>
        <end position="36"/>
    </location>
</feature>
<proteinExistence type="predicted"/>
<evidence type="ECO:0000313" key="3">
    <source>
        <dbReference type="Proteomes" id="UP001488838"/>
    </source>
</evidence>
<sequence length="36" mass="4161">MLIGLENRQNDTEGARQAKQTVKRTVKRKRSFTPSD</sequence>
<evidence type="ECO:0000256" key="1">
    <source>
        <dbReference type="SAM" id="MobiDB-lite"/>
    </source>
</evidence>
<organism evidence="2 3">
    <name type="scientific">Myodes glareolus</name>
    <name type="common">Bank vole</name>
    <name type="synonym">Clethrionomys glareolus</name>
    <dbReference type="NCBI Taxonomy" id="447135"/>
    <lineage>
        <taxon>Eukaryota</taxon>
        <taxon>Metazoa</taxon>
        <taxon>Chordata</taxon>
        <taxon>Craniata</taxon>
        <taxon>Vertebrata</taxon>
        <taxon>Euteleostomi</taxon>
        <taxon>Mammalia</taxon>
        <taxon>Eutheria</taxon>
        <taxon>Euarchontoglires</taxon>
        <taxon>Glires</taxon>
        <taxon>Rodentia</taxon>
        <taxon>Myomorpha</taxon>
        <taxon>Muroidea</taxon>
        <taxon>Cricetidae</taxon>
        <taxon>Arvicolinae</taxon>
        <taxon>Myodes</taxon>
    </lineage>
</organism>
<name>A0AAW0J6I9_MYOGA</name>
<protein>
    <submittedName>
        <fullName evidence="2">Uncharacterized protein</fullName>
    </submittedName>
</protein>